<accession>A0ABW3YUD3</accession>
<dbReference type="GO" id="GO:0016829">
    <property type="term" value="F:lyase activity"/>
    <property type="evidence" value="ECO:0007669"/>
    <property type="project" value="UniProtKB-KW"/>
</dbReference>
<dbReference type="Gene3D" id="2.60.120.200">
    <property type="match status" value="1"/>
</dbReference>
<keyword evidence="1" id="KW-0456">Lyase</keyword>
<dbReference type="EMBL" id="JBHTNF010000002">
    <property type="protein sequence ID" value="MFD1327606.1"/>
    <property type="molecule type" value="Genomic_DNA"/>
</dbReference>
<comment type="caution">
    <text evidence="1">The sequence shown here is derived from an EMBL/GenBank/DDBJ whole genome shotgun (WGS) entry which is preliminary data.</text>
</comment>
<reference evidence="2" key="1">
    <citation type="journal article" date="2019" name="Int. J. Syst. Evol. Microbiol.">
        <title>The Global Catalogue of Microorganisms (GCM) 10K type strain sequencing project: providing services to taxonomists for standard genome sequencing and annotation.</title>
        <authorList>
            <consortium name="The Broad Institute Genomics Platform"/>
            <consortium name="The Broad Institute Genome Sequencing Center for Infectious Disease"/>
            <person name="Wu L."/>
            <person name="Ma J."/>
        </authorList>
    </citation>
    <scope>NUCLEOTIDE SEQUENCE [LARGE SCALE GENOMIC DNA]</scope>
    <source>
        <strain evidence="2">CCUG 55609</strain>
    </source>
</reference>
<protein>
    <submittedName>
        <fullName evidence="1">Polysaccharide lyase</fullName>
    </submittedName>
</protein>
<dbReference type="InterPro" id="IPR025975">
    <property type="entry name" value="Polysacc_lyase"/>
</dbReference>
<sequence length="325" mass="35689">MRPGSNATGGETNGRRATAPPAWQATLVDGFEGSNFSPAGGLYYRENVEQSAGSVEFQREVTHGSAGALKLSVRPIWNGKRHRSERAEVWERTALRVPYDRAVWYGFSVRFADPIPQDDHRHLIAQWKREIGPGAHGDYSPFLALRLVRGRLFATVETTFPVGQGSVSVAAGASCLTPVWLRPEKRQMRALVATDPHWEPYDGRLFDACTDRIAVVDRGNGLPAPHSGWIDFAVMTRPGPDGSGHIELFANDRWIATIRGHVGHAGRGLGARQYFKFGPYRSAAGGRWTLYYDNFRRSTRCEDVLGPAGLAALRAATTADGPPSH</sequence>
<name>A0ABW3YUD3_MYCRA</name>
<evidence type="ECO:0000313" key="1">
    <source>
        <dbReference type="EMBL" id="MFD1327606.1"/>
    </source>
</evidence>
<proteinExistence type="predicted"/>
<dbReference type="Pfam" id="PF14099">
    <property type="entry name" value="Polysacc_lyase"/>
    <property type="match status" value="1"/>
</dbReference>
<gene>
    <name evidence="1" type="ORF">ACFQ33_06820</name>
</gene>
<keyword evidence="2" id="KW-1185">Reference proteome</keyword>
<evidence type="ECO:0000313" key="2">
    <source>
        <dbReference type="Proteomes" id="UP001597173"/>
    </source>
</evidence>
<dbReference type="RefSeq" id="WP_374835509.1">
    <property type="nucleotide sequence ID" value="NZ_JBHEEW010000001.1"/>
</dbReference>
<dbReference type="Proteomes" id="UP001597173">
    <property type="component" value="Unassembled WGS sequence"/>
</dbReference>
<organism evidence="1 2">
    <name type="scientific">Mycoplana ramosa</name>
    <name type="common">Mycoplana bullata</name>
    <dbReference type="NCBI Taxonomy" id="40837"/>
    <lineage>
        <taxon>Bacteria</taxon>
        <taxon>Pseudomonadati</taxon>
        <taxon>Pseudomonadota</taxon>
        <taxon>Alphaproteobacteria</taxon>
        <taxon>Hyphomicrobiales</taxon>
        <taxon>Rhizobiaceae</taxon>
        <taxon>Mycoplana</taxon>
    </lineage>
</organism>